<dbReference type="Proteomes" id="UP000179242">
    <property type="component" value="Unassembled WGS sequence"/>
</dbReference>
<keyword evidence="1 3" id="KW-0547">Nucleotide-binding</keyword>
<dbReference type="GO" id="GO:0009265">
    <property type="term" value="P:2'-deoxyribonucleotide biosynthetic process"/>
    <property type="evidence" value="ECO:0007669"/>
    <property type="project" value="TreeGrafter"/>
</dbReference>
<dbReference type="PANTHER" id="PTHR21075:SF0">
    <property type="entry name" value="ANAEROBIC RIBONUCLEOSIDE-TRIPHOSPHATE REDUCTASE"/>
    <property type="match status" value="1"/>
</dbReference>
<dbReference type="GO" id="GO:0006260">
    <property type="term" value="P:DNA replication"/>
    <property type="evidence" value="ECO:0007669"/>
    <property type="project" value="InterPro"/>
</dbReference>
<reference evidence="5 6" key="1">
    <citation type="journal article" date="2016" name="Nat. Commun.">
        <title>Thousands of microbial genomes shed light on interconnected biogeochemical processes in an aquifer system.</title>
        <authorList>
            <person name="Anantharaman K."/>
            <person name="Brown C.T."/>
            <person name="Hug L.A."/>
            <person name="Sharon I."/>
            <person name="Castelle C.J."/>
            <person name="Probst A.J."/>
            <person name="Thomas B.C."/>
            <person name="Singh A."/>
            <person name="Wilkins M.J."/>
            <person name="Karaoz U."/>
            <person name="Brodie E.L."/>
            <person name="Williams K.H."/>
            <person name="Hubbard S.S."/>
            <person name="Banfield J.F."/>
        </authorList>
    </citation>
    <scope>NUCLEOTIDE SEQUENCE [LARGE SCALE GENOMIC DNA]</scope>
</reference>
<gene>
    <name evidence="5" type="ORF">A2438_05310</name>
</gene>
<dbReference type="PROSITE" id="PS51161">
    <property type="entry name" value="ATP_CONE"/>
    <property type="match status" value="1"/>
</dbReference>
<evidence type="ECO:0000256" key="3">
    <source>
        <dbReference type="PROSITE-ProRule" id="PRU00492"/>
    </source>
</evidence>
<dbReference type="GO" id="GO:0005524">
    <property type="term" value="F:ATP binding"/>
    <property type="evidence" value="ECO:0007669"/>
    <property type="project" value="UniProtKB-UniRule"/>
</dbReference>
<keyword evidence="2 3" id="KW-0067">ATP-binding</keyword>
<comment type="caution">
    <text evidence="5">The sequence shown here is derived from an EMBL/GenBank/DDBJ whole genome shotgun (WGS) entry which is preliminary data.</text>
</comment>
<feature type="domain" description="ATP-cone" evidence="4">
    <location>
        <begin position="25"/>
        <end position="117"/>
    </location>
</feature>
<organism evidence="5 6">
    <name type="scientific">candidate division WOR-1 bacterium RIFOXYC2_FULL_46_14</name>
    <dbReference type="NCBI Taxonomy" id="1802587"/>
    <lineage>
        <taxon>Bacteria</taxon>
        <taxon>Bacillati</taxon>
        <taxon>Saganbacteria</taxon>
    </lineage>
</organism>
<evidence type="ECO:0000256" key="2">
    <source>
        <dbReference type="ARBA" id="ARBA00022840"/>
    </source>
</evidence>
<dbReference type="InterPro" id="IPR005144">
    <property type="entry name" value="ATP-cone_dom"/>
</dbReference>
<evidence type="ECO:0000259" key="4">
    <source>
        <dbReference type="PROSITE" id="PS51161"/>
    </source>
</evidence>
<dbReference type="GO" id="GO:0031250">
    <property type="term" value="C:anaerobic ribonucleoside-triphosphate reductase complex"/>
    <property type="evidence" value="ECO:0007669"/>
    <property type="project" value="TreeGrafter"/>
</dbReference>
<evidence type="ECO:0000313" key="6">
    <source>
        <dbReference type="Proteomes" id="UP000179242"/>
    </source>
</evidence>
<name>A0A1F4U6J0_UNCSA</name>
<protein>
    <submittedName>
        <fullName evidence="5">Anaerobic ribonucleoside-triphosphate reductase</fullName>
    </submittedName>
</protein>
<dbReference type="Pfam" id="PF13597">
    <property type="entry name" value="NRDD"/>
    <property type="match status" value="1"/>
</dbReference>
<dbReference type="SUPFAM" id="SSF51998">
    <property type="entry name" value="PFL-like glycyl radical enzymes"/>
    <property type="match status" value="1"/>
</dbReference>
<dbReference type="EMBL" id="MEUJ01000005">
    <property type="protein sequence ID" value="OGC39913.1"/>
    <property type="molecule type" value="Genomic_DNA"/>
</dbReference>
<accession>A0A1F4U6J0</accession>
<dbReference type="GO" id="GO:0008998">
    <property type="term" value="F:ribonucleoside-triphosphate reductase (thioredoxin) activity"/>
    <property type="evidence" value="ECO:0007669"/>
    <property type="project" value="InterPro"/>
</dbReference>
<evidence type="ECO:0000256" key="1">
    <source>
        <dbReference type="ARBA" id="ARBA00022741"/>
    </source>
</evidence>
<evidence type="ECO:0000313" key="5">
    <source>
        <dbReference type="EMBL" id="OGC39913.1"/>
    </source>
</evidence>
<dbReference type="PANTHER" id="PTHR21075">
    <property type="entry name" value="ANAEROBIC RIBONUCLEOSIDE-TRIPHOSPHATE REDUCTASE"/>
    <property type="match status" value="1"/>
</dbReference>
<sequence>MNPVAVLPEKAPVEAREDDSTDLSLFVRTSSENIVGWDREKIVSALVRETSLTRDIAEIIGHEVERQIQAMRIKGITSPLIRELVDVKLLEYGLEEARRRHTRLGTPLYDVKEIILNQNKENANVPHGPEATNLTLAENIKKEFALLHVFTPDIADAHMRGDLHLHDLGFIDRPYCSGQSVEYVKKFGLDLPNALSIAKPAKHADVLLAQMVKFSAALQGVFAGAIGWDAVNVFFAPFLVGMSDKDVKQVAQMMIYEYSQQAVARGGQAIFSDINLYWEMPKHFASVPAIGPGGQYTGKVYSDYIKESQKFVWALFDVYRDGDGSGRPFFFPKPLVHMTERFFQAEGHEKFLRHISEVASVMGNTYFVFDRGDTAKISECCRLSFKLEQSDLDDAREPWRMRYSALQNVTVNLPRLAFRAAGDDQKFFTLLSGALEMVAKAHIQKKKFIEEILAQGANGPLSMLAMKRDGQPYLRMWRVSYLVGILGLNEVVQFHLGKELHESREALKFGLKVISMMKIKCEELTKKHGMHFVLEQTPAESTAYRFAKLDLQNFKKEAQAVVKGNLSSNEIYYTNSTYFNVSNRMNPVDRVKQEGLFHPLIDAGALTHVWMGESRPDPESIANFVIKTMRQTDNAQVAFSPEFTSCNDCSKIVRGLRSTCPSCSSENIEGITRITGYFSKINGWNKGKSGELKDRFRTGGLLSAN</sequence>
<dbReference type="GO" id="GO:0004748">
    <property type="term" value="F:ribonucleoside-diphosphate reductase activity, thioredoxin disulfide as acceptor"/>
    <property type="evidence" value="ECO:0007669"/>
    <property type="project" value="TreeGrafter"/>
</dbReference>
<dbReference type="Gene3D" id="3.20.70.20">
    <property type="match status" value="1"/>
</dbReference>
<dbReference type="NCBIfam" id="TIGR02487">
    <property type="entry name" value="NrdD"/>
    <property type="match status" value="1"/>
</dbReference>
<proteinExistence type="predicted"/>
<dbReference type="InterPro" id="IPR012833">
    <property type="entry name" value="NrdD"/>
</dbReference>
<dbReference type="AlphaFoldDB" id="A0A1F4U6J0"/>